<organism evidence="1 2">
    <name type="scientific">Candidatus Mediterraneibacter stercoravium</name>
    <dbReference type="NCBI Taxonomy" id="2838685"/>
    <lineage>
        <taxon>Bacteria</taxon>
        <taxon>Bacillati</taxon>
        <taxon>Bacillota</taxon>
        <taxon>Clostridia</taxon>
        <taxon>Lachnospirales</taxon>
        <taxon>Lachnospiraceae</taxon>
        <taxon>Mediterraneibacter</taxon>
    </lineage>
</organism>
<evidence type="ECO:0000313" key="1">
    <source>
        <dbReference type="EMBL" id="HIZ74928.1"/>
    </source>
</evidence>
<comment type="caution">
    <text evidence="1">The sequence shown here is derived from an EMBL/GenBank/DDBJ whole genome shotgun (WGS) entry which is preliminary data.</text>
</comment>
<dbReference type="Pfam" id="PF13384">
    <property type="entry name" value="HTH_23"/>
    <property type="match status" value="1"/>
</dbReference>
<dbReference type="Gene3D" id="1.10.10.60">
    <property type="entry name" value="Homeodomain-like"/>
    <property type="match status" value="1"/>
</dbReference>
<name>A0A9D2G952_9FIRM</name>
<dbReference type="AlphaFoldDB" id="A0A9D2G952"/>
<evidence type="ECO:0000313" key="2">
    <source>
        <dbReference type="Proteomes" id="UP000824116"/>
    </source>
</evidence>
<proteinExistence type="predicted"/>
<protein>
    <submittedName>
        <fullName evidence="1">Helix-turn-helix domain-containing protein</fullName>
    </submittedName>
</protein>
<sequence>MSEMLSAGKSKKEIALQLAEQGMRAPEIAKKIDAKYSTVYNWLNPDKCRPKKKAKEITVDYKNPDARSGWNADRKKCKTCRYRQAHYNPTDLNKGNCNYIEIAGHSRGCDVEDCDRYVKGTRMERKRKCTKI</sequence>
<dbReference type="Proteomes" id="UP000824116">
    <property type="component" value="Unassembled WGS sequence"/>
</dbReference>
<accession>A0A9D2G952</accession>
<reference evidence="1" key="1">
    <citation type="journal article" date="2021" name="PeerJ">
        <title>Extensive microbial diversity within the chicken gut microbiome revealed by metagenomics and culture.</title>
        <authorList>
            <person name="Gilroy R."/>
            <person name="Ravi A."/>
            <person name="Getino M."/>
            <person name="Pursley I."/>
            <person name="Horton D.L."/>
            <person name="Alikhan N.F."/>
            <person name="Baker D."/>
            <person name="Gharbi K."/>
            <person name="Hall N."/>
            <person name="Watson M."/>
            <person name="Adriaenssens E.M."/>
            <person name="Foster-Nyarko E."/>
            <person name="Jarju S."/>
            <person name="Secka A."/>
            <person name="Antonio M."/>
            <person name="Oren A."/>
            <person name="Chaudhuri R.R."/>
            <person name="La Ragione R."/>
            <person name="Hildebrand F."/>
            <person name="Pallen M.J."/>
        </authorList>
    </citation>
    <scope>NUCLEOTIDE SEQUENCE</scope>
    <source>
        <strain evidence="1">CHK196-3914</strain>
    </source>
</reference>
<gene>
    <name evidence="1" type="ORF">H9723_06775</name>
</gene>
<reference evidence="1" key="2">
    <citation type="submission" date="2021-04" db="EMBL/GenBank/DDBJ databases">
        <authorList>
            <person name="Gilroy R."/>
        </authorList>
    </citation>
    <scope>NUCLEOTIDE SEQUENCE</scope>
    <source>
        <strain evidence="1">CHK196-3914</strain>
    </source>
</reference>
<dbReference type="EMBL" id="DXAY01000158">
    <property type="protein sequence ID" value="HIZ74928.1"/>
    <property type="molecule type" value="Genomic_DNA"/>
</dbReference>